<organism evidence="1 2">
    <name type="scientific">Hydnum rufescens UP504</name>
    <dbReference type="NCBI Taxonomy" id="1448309"/>
    <lineage>
        <taxon>Eukaryota</taxon>
        <taxon>Fungi</taxon>
        <taxon>Dikarya</taxon>
        <taxon>Basidiomycota</taxon>
        <taxon>Agaricomycotina</taxon>
        <taxon>Agaricomycetes</taxon>
        <taxon>Cantharellales</taxon>
        <taxon>Hydnaceae</taxon>
        <taxon>Hydnum</taxon>
    </lineage>
</organism>
<name>A0A9P6DMS0_9AGAM</name>
<protein>
    <submittedName>
        <fullName evidence="1">Uncharacterized protein</fullName>
    </submittedName>
</protein>
<dbReference type="AlphaFoldDB" id="A0A9P6DMS0"/>
<evidence type="ECO:0000313" key="1">
    <source>
        <dbReference type="EMBL" id="KAF9504398.1"/>
    </source>
</evidence>
<dbReference type="EMBL" id="MU129230">
    <property type="protein sequence ID" value="KAF9504398.1"/>
    <property type="molecule type" value="Genomic_DNA"/>
</dbReference>
<dbReference type="Proteomes" id="UP000886523">
    <property type="component" value="Unassembled WGS sequence"/>
</dbReference>
<comment type="caution">
    <text evidence="1">The sequence shown here is derived from an EMBL/GenBank/DDBJ whole genome shotgun (WGS) entry which is preliminary data.</text>
</comment>
<gene>
    <name evidence="1" type="ORF">BS47DRAFT_1368813</name>
</gene>
<accession>A0A9P6DMS0</accession>
<sequence>MSKWWDSINVDHSVTSTAGRLDVCWFDSVVITPFGPEPTTSVIGYLERRHLGQRADEEELAEIWEDNAEGVELSSSFWITGTIPGSEAQCEKEDIQYIETEFMDREDQDGLNGGASTTICAELMAGDCGGGTTIQSILIFSVHKLSFNLCGIDPHIICCWNQAIAGVESQIQFSGKSRKFFFIDLTRLDPHPLLRAQEKPPHPSRDWGVVIRCLLTLLVPPQVPPQLQSQPPIFPVVGNWAESAQ</sequence>
<keyword evidence="2" id="KW-1185">Reference proteome</keyword>
<reference evidence="1" key="1">
    <citation type="journal article" date="2020" name="Nat. Commun.">
        <title>Large-scale genome sequencing of mycorrhizal fungi provides insights into the early evolution of symbiotic traits.</title>
        <authorList>
            <person name="Miyauchi S."/>
            <person name="Kiss E."/>
            <person name="Kuo A."/>
            <person name="Drula E."/>
            <person name="Kohler A."/>
            <person name="Sanchez-Garcia M."/>
            <person name="Morin E."/>
            <person name="Andreopoulos B."/>
            <person name="Barry K.W."/>
            <person name="Bonito G."/>
            <person name="Buee M."/>
            <person name="Carver A."/>
            <person name="Chen C."/>
            <person name="Cichocki N."/>
            <person name="Clum A."/>
            <person name="Culley D."/>
            <person name="Crous P.W."/>
            <person name="Fauchery L."/>
            <person name="Girlanda M."/>
            <person name="Hayes R.D."/>
            <person name="Keri Z."/>
            <person name="LaButti K."/>
            <person name="Lipzen A."/>
            <person name="Lombard V."/>
            <person name="Magnuson J."/>
            <person name="Maillard F."/>
            <person name="Murat C."/>
            <person name="Nolan M."/>
            <person name="Ohm R.A."/>
            <person name="Pangilinan J."/>
            <person name="Pereira M.F."/>
            <person name="Perotto S."/>
            <person name="Peter M."/>
            <person name="Pfister S."/>
            <person name="Riley R."/>
            <person name="Sitrit Y."/>
            <person name="Stielow J.B."/>
            <person name="Szollosi G."/>
            <person name="Zifcakova L."/>
            <person name="Stursova M."/>
            <person name="Spatafora J.W."/>
            <person name="Tedersoo L."/>
            <person name="Vaario L.M."/>
            <person name="Yamada A."/>
            <person name="Yan M."/>
            <person name="Wang P."/>
            <person name="Xu J."/>
            <person name="Bruns T."/>
            <person name="Baldrian P."/>
            <person name="Vilgalys R."/>
            <person name="Dunand C."/>
            <person name="Henrissat B."/>
            <person name="Grigoriev I.V."/>
            <person name="Hibbett D."/>
            <person name="Nagy L.G."/>
            <person name="Martin F.M."/>
        </authorList>
    </citation>
    <scope>NUCLEOTIDE SEQUENCE</scope>
    <source>
        <strain evidence="1">UP504</strain>
    </source>
</reference>
<evidence type="ECO:0000313" key="2">
    <source>
        <dbReference type="Proteomes" id="UP000886523"/>
    </source>
</evidence>
<proteinExistence type="predicted"/>